<evidence type="ECO:0000313" key="5">
    <source>
        <dbReference type="Proteomes" id="UP000178636"/>
    </source>
</evidence>
<dbReference type="GO" id="GO:0006099">
    <property type="term" value="P:tricarboxylic acid cycle"/>
    <property type="evidence" value="ECO:0007669"/>
    <property type="project" value="TreeGrafter"/>
</dbReference>
<protein>
    <recommendedName>
        <fullName evidence="3">Isopropylmalate dehydrogenase-like domain-containing protein</fullName>
    </recommendedName>
</protein>
<gene>
    <name evidence="4" type="ORF">A3C93_01930</name>
</gene>
<dbReference type="SUPFAM" id="SSF53659">
    <property type="entry name" value="Isocitrate/Isopropylmalate dehydrogenase-like"/>
    <property type="match status" value="1"/>
</dbReference>
<evidence type="ECO:0000256" key="1">
    <source>
        <dbReference type="ARBA" id="ARBA00007769"/>
    </source>
</evidence>
<dbReference type="InterPro" id="IPR024084">
    <property type="entry name" value="IsoPropMal-DH-like_dom"/>
</dbReference>
<evidence type="ECO:0000313" key="4">
    <source>
        <dbReference type="EMBL" id="OGZ10689.1"/>
    </source>
</evidence>
<dbReference type="GO" id="GO:0004449">
    <property type="term" value="F:isocitrate dehydrogenase (NAD+) activity"/>
    <property type="evidence" value="ECO:0007669"/>
    <property type="project" value="TreeGrafter"/>
</dbReference>
<comment type="caution">
    <text evidence="4">The sequence shown here is derived from an EMBL/GenBank/DDBJ whole genome shotgun (WGS) entry which is preliminary data.</text>
</comment>
<dbReference type="Pfam" id="PF00180">
    <property type="entry name" value="Iso_dh"/>
    <property type="match status" value="1"/>
</dbReference>
<dbReference type="GO" id="GO:0000287">
    <property type="term" value="F:magnesium ion binding"/>
    <property type="evidence" value="ECO:0007669"/>
    <property type="project" value="InterPro"/>
</dbReference>
<keyword evidence="2" id="KW-0560">Oxidoreductase</keyword>
<dbReference type="AlphaFoldDB" id="A0A1G2DAM9"/>
<dbReference type="InterPro" id="IPR019818">
    <property type="entry name" value="IsoCit/isopropylmalate_DH_CS"/>
</dbReference>
<reference evidence="4 5" key="1">
    <citation type="journal article" date="2016" name="Nat. Commun.">
        <title>Thousands of microbial genomes shed light on interconnected biogeochemical processes in an aquifer system.</title>
        <authorList>
            <person name="Anantharaman K."/>
            <person name="Brown C.T."/>
            <person name="Hug L.A."/>
            <person name="Sharon I."/>
            <person name="Castelle C.J."/>
            <person name="Probst A.J."/>
            <person name="Thomas B.C."/>
            <person name="Singh A."/>
            <person name="Wilkins M.J."/>
            <person name="Karaoz U."/>
            <person name="Brodie E.L."/>
            <person name="Williams K.H."/>
            <person name="Hubbard S.S."/>
            <person name="Banfield J.F."/>
        </authorList>
    </citation>
    <scope>NUCLEOTIDE SEQUENCE [LARGE SCALE GENOMIC DNA]</scope>
</reference>
<dbReference type="EMBL" id="MHLO01000048">
    <property type="protein sequence ID" value="OGZ10689.1"/>
    <property type="molecule type" value="Genomic_DNA"/>
</dbReference>
<evidence type="ECO:0000259" key="3">
    <source>
        <dbReference type="SMART" id="SM01329"/>
    </source>
</evidence>
<dbReference type="GO" id="GO:0006102">
    <property type="term" value="P:isocitrate metabolic process"/>
    <property type="evidence" value="ECO:0007669"/>
    <property type="project" value="TreeGrafter"/>
</dbReference>
<dbReference type="SMART" id="SM01329">
    <property type="entry name" value="Iso_dh"/>
    <property type="match status" value="1"/>
</dbReference>
<feature type="domain" description="Isopropylmalate dehydrogenase-like" evidence="3">
    <location>
        <begin position="5"/>
        <end position="340"/>
    </location>
</feature>
<dbReference type="Gene3D" id="3.40.718.10">
    <property type="entry name" value="Isopropylmalate Dehydrogenase"/>
    <property type="match status" value="1"/>
</dbReference>
<dbReference type="PROSITE" id="PS00470">
    <property type="entry name" value="IDH_IMDH"/>
    <property type="match status" value="1"/>
</dbReference>
<dbReference type="STRING" id="1798664.A3C93_01930"/>
<proteinExistence type="inferred from homology"/>
<dbReference type="GO" id="GO:0051287">
    <property type="term" value="F:NAD binding"/>
    <property type="evidence" value="ECO:0007669"/>
    <property type="project" value="InterPro"/>
</dbReference>
<dbReference type="Proteomes" id="UP000178636">
    <property type="component" value="Unassembled WGS sequence"/>
</dbReference>
<evidence type="ECO:0000256" key="2">
    <source>
        <dbReference type="ARBA" id="ARBA00023002"/>
    </source>
</evidence>
<dbReference type="PANTHER" id="PTHR11835">
    <property type="entry name" value="DECARBOXYLATING DEHYDROGENASES-ISOCITRATE, ISOPROPYLMALATE, TARTRATE"/>
    <property type="match status" value="1"/>
</dbReference>
<accession>A0A1G2DAM9</accession>
<name>A0A1G2DAM9_9BACT</name>
<sequence length="386" mass="41565">MTTHTVTVLPGDGIGPEVTAATMLVLNATGVPIVWEHQSIGLSAFEATGEFLPETAIAAVKKNKVGLKGPTGTTVGGGGHRSINVALRKEFDLYFNVRPVQSMPGVVTPFPGVDLIVFRENAEDLYIGEERTYFVNGKRVAEAISRITEVGCERFARRAYTYARAHGRKKMTIVHKGNILQDTHGLFLEIARKVSGEFPDIATEDLIADNFGMQLVKELWHNPRRFDCLLLTNMFGDLFSDVCAGLVGGLGLAPGANIGDEYAVFEAVHGTAPDIAGKGIANPTALILSAAMMLDHLGEVAAASRVRRAVEAVLREGVTVTGDINPRSRVLLITKMLDGLGDWSVADKLRHTLEDALREDTTVHHVGNPKNPASTLDFAHAVIAKL</sequence>
<comment type="similarity">
    <text evidence="1">Belongs to the isocitrate and isopropylmalate dehydrogenases family.</text>
</comment>
<organism evidence="4 5">
    <name type="scientific">Candidatus Lloydbacteria bacterium RIFCSPHIGHO2_02_FULL_54_17</name>
    <dbReference type="NCBI Taxonomy" id="1798664"/>
    <lineage>
        <taxon>Bacteria</taxon>
        <taxon>Candidatus Lloydiibacteriota</taxon>
    </lineage>
</organism>
<dbReference type="PANTHER" id="PTHR11835:SF34">
    <property type="entry name" value="ISOCITRATE DEHYDROGENASE [NAD] SUBUNIT ALPHA, MITOCHONDRIAL"/>
    <property type="match status" value="1"/>
</dbReference>